<accession>A0AAT9HA67</accession>
<reference evidence="2" key="1">
    <citation type="submission" date="2024-06" db="EMBL/GenBank/DDBJ databases">
        <authorList>
            <consortium name="consrtm"/>
            <person name="Uemura M."/>
            <person name="Terahara T."/>
        </authorList>
    </citation>
    <scope>NUCLEOTIDE SEQUENCE</scope>
    <source>
        <strain evidence="2">KM77-8</strain>
    </source>
</reference>
<dbReference type="PANTHER" id="PTHR34700">
    <property type="entry name" value="POTASSIUM BINDING PROTEIN KBP"/>
    <property type="match status" value="1"/>
</dbReference>
<dbReference type="PANTHER" id="PTHR34700:SF4">
    <property type="entry name" value="PHAGE-LIKE ELEMENT PBSX PROTEIN XKDP"/>
    <property type="match status" value="1"/>
</dbReference>
<proteinExistence type="predicted"/>
<evidence type="ECO:0000313" key="2">
    <source>
        <dbReference type="EMBL" id="BFO14319.1"/>
    </source>
</evidence>
<dbReference type="AlphaFoldDB" id="A0AAT9HA67"/>
<feature type="region of interest" description="Disordered" evidence="1">
    <location>
        <begin position="213"/>
        <end position="270"/>
    </location>
</feature>
<sequence length="290" mass="30279">MEAETRQRRGALGAAGHDSVLTGRTGPAQHTRWAPHLVLLAAEPSAEDAVTLAELAADAGRLGIGYLVGTGGGQLRGAAWELEITGEGKLLAPLLGLELEAQLLPAAQQRAVVELFAGADPERGPDGPGDTPPFLVDISEQGRPAVYARMVGPYEIIGLDTPDGERSALLHEALALLLLHREGVHPRVLSSALWPRGVTDDVREALVERLRAWLGTDPDGTPASARTPPDGSPSPSPSSPTWTSCGRCTTRPPRARASTAGPYADGCSPTRWCWCAVRSSPAGPRAATAG</sequence>
<dbReference type="EMBL" id="AP035768">
    <property type="protein sequence ID" value="BFO14319.1"/>
    <property type="molecule type" value="Genomic_DNA"/>
</dbReference>
<evidence type="ECO:0008006" key="3">
    <source>
        <dbReference type="Google" id="ProtNLM"/>
    </source>
</evidence>
<feature type="region of interest" description="Disordered" evidence="1">
    <location>
        <begin position="1"/>
        <end position="28"/>
    </location>
</feature>
<organism evidence="2">
    <name type="scientific">Streptomyces haneummycinicus</name>
    <dbReference type="NCBI Taxonomy" id="3074435"/>
    <lineage>
        <taxon>Bacteria</taxon>
        <taxon>Bacillati</taxon>
        <taxon>Actinomycetota</taxon>
        <taxon>Actinomycetes</taxon>
        <taxon>Kitasatosporales</taxon>
        <taxon>Streptomycetaceae</taxon>
        <taxon>Streptomyces</taxon>
    </lineage>
</organism>
<gene>
    <name evidence="2" type="ORF">SHKM778_07070</name>
</gene>
<protein>
    <recommendedName>
        <fullName evidence="3">OmpR/PhoB-type domain-containing protein</fullName>
    </recommendedName>
</protein>
<reference evidence="2" key="2">
    <citation type="submission" date="2024-07" db="EMBL/GenBank/DDBJ databases">
        <title>Streptomyces haneummycinica sp. nov., a new antibiotic-producing actinobacterium isolated from marine sediment.</title>
        <authorList>
            <person name="Uemura M."/>
            <person name="Hamada M."/>
            <person name="Hirano S."/>
            <person name="Kobayashi K."/>
            <person name="Ohshiro T."/>
            <person name="Kobayashi T."/>
            <person name="Terahara T."/>
        </authorList>
    </citation>
    <scope>NUCLEOTIDE SEQUENCE</scope>
    <source>
        <strain evidence="2">KM77-8</strain>
    </source>
</reference>
<name>A0AAT9HA67_9ACTN</name>
<evidence type="ECO:0000256" key="1">
    <source>
        <dbReference type="SAM" id="MobiDB-lite"/>
    </source>
</evidence>
<dbReference type="InterPro" id="IPR052196">
    <property type="entry name" value="Bact_Kbp"/>
</dbReference>